<gene>
    <name evidence="1" type="ORF">NM688_g7221</name>
</gene>
<proteinExistence type="predicted"/>
<name>A0ACC1S7Y3_9APHY</name>
<keyword evidence="2" id="KW-1185">Reference proteome</keyword>
<organism evidence="1 2">
    <name type="scientific">Phlebia brevispora</name>
    <dbReference type="NCBI Taxonomy" id="194682"/>
    <lineage>
        <taxon>Eukaryota</taxon>
        <taxon>Fungi</taxon>
        <taxon>Dikarya</taxon>
        <taxon>Basidiomycota</taxon>
        <taxon>Agaricomycotina</taxon>
        <taxon>Agaricomycetes</taxon>
        <taxon>Polyporales</taxon>
        <taxon>Meruliaceae</taxon>
        <taxon>Phlebia</taxon>
    </lineage>
</organism>
<dbReference type="Proteomes" id="UP001148662">
    <property type="component" value="Unassembled WGS sequence"/>
</dbReference>
<evidence type="ECO:0000313" key="1">
    <source>
        <dbReference type="EMBL" id="KAJ3533863.1"/>
    </source>
</evidence>
<evidence type="ECO:0000313" key="2">
    <source>
        <dbReference type="Proteomes" id="UP001148662"/>
    </source>
</evidence>
<protein>
    <submittedName>
        <fullName evidence="1">Uncharacterized protein</fullName>
    </submittedName>
</protein>
<reference evidence="1" key="1">
    <citation type="submission" date="2022-07" db="EMBL/GenBank/DDBJ databases">
        <title>Genome Sequence of Phlebia brevispora.</title>
        <authorList>
            <person name="Buettner E."/>
        </authorList>
    </citation>
    <scope>NUCLEOTIDE SEQUENCE</scope>
    <source>
        <strain evidence="1">MPL23</strain>
    </source>
</reference>
<accession>A0ACC1S7Y3</accession>
<comment type="caution">
    <text evidence="1">The sequence shown here is derived from an EMBL/GenBank/DDBJ whole genome shotgun (WGS) entry which is preliminary data.</text>
</comment>
<sequence length="396" mass="44399">MSYARSASANTDIALHSLVEPGSHIPASPDTPSMFTQLRRQSTISAENPFLDKTRRRQLLRSYAPDWIITIGLAAIFLALDRVDGFKREFSLEDTSLRHPFTVHERVPDPLLYVICFAAPVLLQPLINYLTIRSWWDLHNGTLGLVLALCITGALTQITKVTVGRPRPDLIARCIPRPGSMDPQWGLSSAEICTQTEWYKLTDGWRSFPSGHSSMSFAGLGFLSFYLSGKLHLFDKKGYAPKAWLALSPLCGAALVAISRTMDYRRKLAIPDATRSDLSNNPVDHWQDVVAGSLLGLCLAYFSYRQYYPSLASEVSHRPYSPRIKREGPILPVHRSVDTSIDHEMDGGHHEASSQLLYHDTEEDSVPEGTVPRPERTMTNIWKDEDEEELAGQTHQ</sequence>
<dbReference type="EMBL" id="JANHOG010001642">
    <property type="protein sequence ID" value="KAJ3533863.1"/>
    <property type="molecule type" value="Genomic_DNA"/>
</dbReference>